<evidence type="ECO:0000256" key="2">
    <source>
        <dbReference type="ARBA" id="ARBA00022857"/>
    </source>
</evidence>
<name>M7SIF4_EUTLA</name>
<dbReference type="SUPFAM" id="SSF51735">
    <property type="entry name" value="NAD(P)-binding Rossmann-fold domains"/>
    <property type="match status" value="1"/>
</dbReference>
<comment type="similarity">
    <text evidence="1">Belongs to the short-chain dehydrogenases/reductases (SDR) family.</text>
</comment>
<dbReference type="HOGENOM" id="CLU_010194_44_6_1"/>
<evidence type="ECO:0000256" key="3">
    <source>
        <dbReference type="ARBA" id="ARBA00023002"/>
    </source>
</evidence>
<dbReference type="Pfam" id="PF00106">
    <property type="entry name" value="adh_short"/>
    <property type="match status" value="1"/>
</dbReference>
<dbReference type="GO" id="GO:0016491">
    <property type="term" value="F:oxidoreductase activity"/>
    <property type="evidence" value="ECO:0007669"/>
    <property type="project" value="UniProtKB-KW"/>
</dbReference>
<dbReference type="PRINTS" id="PR00081">
    <property type="entry name" value="GDHRDH"/>
</dbReference>
<evidence type="ECO:0000256" key="1">
    <source>
        <dbReference type="ARBA" id="ARBA00006484"/>
    </source>
</evidence>
<dbReference type="AlphaFoldDB" id="M7SIF4"/>
<reference evidence="5" key="1">
    <citation type="journal article" date="2013" name="Genome Announc.">
        <title>Draft genome sequence of the grapevine dieback fungus Eutypa lata UCR-EL1.</title>
        <authorList>
            <person name="Blanco-Ulate B."/>
            <person name="Rolshausen P.E."/>
            <person name="Cantu D."/>
        </authorList>
    </citation>
    <scope>NUCLEOTIDE SEQUENCE [LARGE SCALE GENOMIC DNA]</scope>
    <source>
        <strain evidence="5">UCR-EL1</strain>
    </source>
</reference>
<dbReference type="OMA" id="MNGVYTQ"/>
<proteinExistence type="inferred from homology"/>
<keyword evidence="5" id="KW-1185">Reference proteome</keyword>
<evidence type="ECO:0000313" key="5">
    <source>
        <dbReference type="Proteomes" id="UP000012174"/>
    </source>
</evidence>
<evidence type="ECO:0000313" key="4">
    <source>
        <dbReference type="EMBL" id="EMR66099.1"/>
    </source>
</evidence>
<keyword evidence="2" id="KW-0521">NADP</keyword>
<dbReference type="OrthoDB" id="191139at2759"/>
<organism evidence="4 5">
    <name type="scientific">Eutypa lata (strain UCR-EL1)</name>
    <name type="common">Grapevine dieback disease fungus</name>
    <name type="synonym">Eutypa armeniacae</name>
    <dbReference type="NCBI Taxonomy" id="1287681"/>
    <lineage>
        <taxon>Eukaryota</taxon>
        <taxon>Fungi</taxon>
        <taxon>Dikarya</taxon>
        <taxon>Ascomycota</taxon>
        <taxon>Pezizomycotina</taxon>
        <taxon>Sordariomycetes</taxon>
        <taxon>Xylariomycetidae</taxon>
        <taxon>Xylariales</taxon>
        <taxon>Diatrypaceae</taxon>
        <taxon>Eutypa</taxon>
    </lineage>
</organism>
<dbReference type="InterPro" id="IPR036291">
    <property type="entry name" value="NAD(P)-bd_dom_sf"/>
</dbReference>
<dbReference type="PANTHER" id="PTHR24320:SF236">
    <property type="entry name" value="SHORT-CHAIN DEHYDROGENASE-RELATED"/>
    <property type="match status" value="1"/>
</dbReference>
<dbReference type="KEGG" id="ela:UCREL1_6914"/>
<protein>
    <submittedName>
        <fullName evidence="4">Putative short-chain dehydrogenase protein</fullName>
    </submittedName>
</protein>
<dbReference type="InterPro" id="IPR002347">
    <property type="entry name" value="SDR_fam"/>
</dbReference>
<dbReference type="EMBL" id="KB706704">
    <property type="protein sequence ID" value="EMR66099.1"/>
    <property type="molecule type" value="Genomic_DNA"/>
</dbReference>
<gene>
    <name evidence="4" type="ORF">UCREL1_6914</name>
</gene>
<dbReference type="Gene3D" id="3.40.50.720">
    <property type="entry name" value="NAD(P)-binding Rossmann-like Domain"/>
    <property type="match status" value="1"/>
</dbReference>
<dbReference type="PANTHER" id="PTHR24320">
    <property type="entry name" value="RETINOL DEHYDROGENASE"/>
    <property type="match status" value="1"/>
</dbReference>
<dbReference type="eggNOG" id="KOG1208">
    <property type="taxonomic scope" value="Eukaryota"/>
</dbReference>
<keyword evidence="3" id="KW-0560">Oxidoreductase</keyword>
<sequence length="329" mass="36217">MAPSLSSVWTQFFPPRPKFTEKDVGDLAGKVYLVTGANSGIGKELSRLLYSKNAKVYMTARSESKAEEAIQFIKNTVPHSSGSLIFLPLDLDDLASIKASAERFLAAESRLHVLFNNAGHQGPEGAIERTTLGYEKHLGVNCLGPFLFTKLLTPVLVATENDPATPPNTVRVIFLSSCAAELFCEKNTGFDLANLDYHVDKPSKYRYGISKLGDWAYAVELSKRFKGLIGVPINPGNLQTELFRHQSSLFKLLTRPFNYPPINGAYAELWGGLSPDVTVDKAGSYVVPFGRFYPIRDDLMAATKSEAEGGNGATGKFWEWSEEQVSKYC</sequence>
<dbReference type="Proteomes" id="UP000012174">
    <property type="component" value="Unassembled WGS sequence"/>
</dbReference>
<accession>M7SIF4</accession>
<dbReference type="STRING" id="1287681.M7SIF4"/>